<sequence>MHDNNFTQTANMLKMNYNQTDIITKELNMTIIYAMRFLLIILSWSMATFEAYNDLDSLLTTSFPMMK</sequence>
<dbReference type="Proteomes" id="UP000193303">
    <property type="component" value="Unassembled WGS sequence"/>
</dbReference>
<protein>
    <submittedName>
        <fullName evidence="2">Uncharacterized protein</fullName>
    </submittedName>
</protein>
<organism evidence="2 4">
    <name type="scientific">Neisseria dumasiana</name>
    <dbReference type="NCBI Taxonomy" id="1931275"/>
    <lineage>
        <taxon>Bacteria</taxon>
        <taxon>Pseudomonadati</taxon>
        <taxon>Pseudomonadota</taxon>
        <taxon>Betaproteobacteria</taxon>
        <taxon>Neisseriales</taxon>
        <taxon>Neisseriaceae</taxon>
        <taxon>Neisseria</taxon>
    </lineage>
</organism>
<dbReference type="AlphaFoldDB" id="A0A1X3DF97"/>
<evidence type="ECO:0000256" key="1">
    <source>
        <dbReference type="SAM" id="Phobius"/>
    </source>
</evidence>
<keyword evidence="1" id="KW-1133">Transmembrane helix</keyword>
<proteinExistence type="predicted"/>
<dbReference type="EMBL" id="MTAB01000028">
    <property type="protein sequence ID" value="OSI18157.1"/>
    <property type="molecule type" value="Genomic_DNA"/>
</dbReference>
<comment type="caution">
    <text evidence="2">The sequence shown here is derived from an EMBL/GenBank/DDBJ whole genome shotgun (WGS) entry which is preliminary data.</text>
</comment>
<feature type="transmembrane region" description="Helical" evidence="1">
    <location>
        <begin position="31"/>
        <end position="49"/>
    </location>
</feature>
<reference evidence="2 5" key="1">
    <citation type="submission" date="2017-01" db="EMBL/GenBank/DDBJ databases">
        <authorList>
            <person name="Wolfgang W.J."/>
            <person name="Cole J."/>
            <person name="Wroblewski D."/>
            <person name="Mcginnis J."/>
            <person name="Musser K.A."/>
        </authorList>
    </citation>
    <scope>NUCLEOTIDE SEQUENCE</scope>
    <source>
        <strain evidence="2">124861</strain>
        <strain evidence="3 5">93087</strain>
    </source>
</reference>
<keyword evidence="1" id="KW-0472">Membrane</keyword>
<name>A0A1X3DF97_9NEIS</name>
<reference evidence="4" key="2">
    <citation type="submission" date="2017-01" db="EMBL/GenBank/DDBJ databases">
        <authorList>
            <person name="Mah S.A."/>
            <person name="Swanson W.J."/>
            <person name="Moy G.W."/>
            <person name="Vacquier V.D."/>
        </authorList>
    </citation>
    <scope>NUCLEOTIDE SEQUENCE [LARGE SCALE GENOMIC DNA]</scope>
    <source>
        <strain evidence="4">124861</strain>
    </source>
</reference>
<evidence type="ECO:0000313" key="2">
    <source>
        <dbReference type="EMBL" id="OSI18157.1"/>
    </source>
</evidence>
<accession>A0A1X3DF97</accession>
<gene>
    <name evidence="2" type="ORF">BV912_10310</name>
    <name evidence="3" type="ORF">BV913_08255</name>
</gene>
<evidence type="ECO:0000313" key="5">
    <source>
        <dbReference type="Proteomes" id="UP000193346"/>
    </source>
</evidence>
<evidence type="ECO:0000313" key="4">
    <source>
        <dbReference type="Proteomes" id="UP000193303"/>
    </source>
</evidence>
<keyword evidence="5" id="KW-1185">Reference proteome</keyword>
<dbReference type="EMBL" id="MTAC01000019">
    <property type="protein sequence ID" value="OSI33843.1"/>
    <property type="molecule type" value="Genomic_DNA"/>
</dbReference>
<dbReference type="Proteomes" id="UP000193346">
    <property type="component" value="Unassembled WGS sequence"/>
</dbReference>
<evidence type="ECO:0000313" key="3">
    <source>
        <dbReference type="EMBL" id="OSI33843.1"/>
    </source>
</evidence>
<keyword evidence="1" id="KW-0812">Transmembrane</keyword>